<evidence type="ECO:0000313" key="1">
    <source>
        <dbReference type="EMBL" id="EFU75150.1"/>
    </source>
</evidence>
<dbReference type="PATRIC" id="fig|888064.11.peg.688"/>
<dbReference type="OrthoDB" id="1201990at2"/>
<gene>
    <name evidence="1" type="ORF">HMPREF9088_0013</name>
</gene>
<keyword evidence="2" id="KW-1185">Reference proteome</keyword>
<dbReference type="InterPro" id="IPR052922">
    <property type="entry name" value="Cytidylate_Kinase-2"/>
</dbReference>
<dbReference type="AlphaFoldDB" id="E6LCC3"/>
<dbReference type="InterPro" id="IPR027417">
    <property type="entry name" value="P-loop_NTPase"/>
</dbReference>
<accession>E6LCC3</accession>
<name>E6LCC3_ENTI1</name>
<dbReference type="PANTHER" id="PTHR37816">
    <property type="entry name" value="YALI0E33011P"/>
    <property type="match status" value="1"/>
</dbReference>
<proteinExistence type="predicted"/>
<dbReference type="PANTHER" id="PTHR37816:SF3">
    <property type="entry name" value="MODULATES DNA TOPOLOGY"/>
    <property type="match status" value="1"/>
</dbReference>
<dbReference type="HOGENOM" id="CLU_092618_0_1_9"/>
<dbReference type="Gene3D" id="3.40.50.300">
    <property type="entry name" value="P-loop containing nucleotide triphosphate hydrolases"/>
    <property type="match status" value="1"/>
</dbReference>
<organism evidence="1 2">
    <name type="scientific">Enterococcus italicus (strain DSM 15952 / CCUG 50447 / LMG 22039 / TP 1.5)</name>
    <dbReference type="NCBI Taxonomy" id="888064"/>
    <lineage>
        <taxon>Bacteria</taxon>
        <taxon>Bacillati</taxon>
        <taxon>Bacillota</taxon>
        <taxon>Bacilli</taxon>
        <taxon>Lactobacillales</taxon>
        <taxon>Enterococcaceae</taxon>
        <taxon>Enterococcus</taxon>
    </lineage>
</organism>
<evidence type="ECO:0000313" key="2">
    <source>
        <dbReference type="Proteomes" id="UP000010296"/>
    </source>
</evidence>
<dbReference type="Proteomes" id="UP000010296">
    <property type="component" value="Unassembled WGS sequence"/>
</dbReference>
<dbReference type="EMBL" id="AEPV01000001">
    <property type="protein sequence ID" value="EFU75150.1"/>
    <property type="molecule type" value="Genomic_DNA"/>
</dbReference>
<dbReference type="eggNOG" id="COG0563">
    <property type="taxonomic scope" value="Bacteria"/>
</dbReference>
<reference evidence="1 2" key="1">
    <citation type="submission" date="2010-12" db="EMBL/GenBank/DDBJ databases">
        <authorList>
            <person name="Muzny D."/>
            <person name="Qin X."/>
            <person name="Deng J."/>
            <person name="Jiang H."/>
            <person name="Liu Y."/>
            <person name="Qu J."/>
            <person name="Song X.-Z."/>
            <person name="Zhang L."/>
            <person name="Thornton R."/>
            <person name="Coyle M."/>
            <person name="Francisco L."/>
            <person name="Jackson L."/>
            <person name="Javaid M."/>
            <person name="Korchina V."/>
            <person name="Kovar C."/>
            <person name="Mata R."/>
            <person name="Mathew T."/>
            <person name="Ngo R."/>
            <person name="Nguyen L."/>
            <person name="Nguyen N."/>
            <person name="Okwuonu G."/>
            <person name="Ongeri F."/>
            <person name="Pham C."/>
            <person name="Simmons D."/>
            <person name="Wilczek-Boney K."/>
            <person name="Hale W."/>
            <person name="Jakkamsetti A."/>
            <person name="Pham P."/>
            <person name="Ruth R."/>
            <person name="San Lucas F."/>
            <person name="Warren J."/>
            <person name="Zhang J."/>
            <person name="Zhao Z."/>
            <person name="Zhou C."/>
            <person name="Zhu D."/>
            <person name="Lee S."/>
            <person name="Bess C."/>
            <person name="Blankenburg K."/>
            <person name="Forbes L."/>
            <person name="Fu Q."/>
            <person name="Gubbala S."/>
            <person name="Hirani K."/>
            <person name="Jayaseelan J.C."/>
            <person name="Lara F."/>
            <person name="Munidasa M."/>
            <person name="Palculict T."/>
            <person name="Patil S."/>
            <person name="Pu L.-L."/>
            <person name="Saada N."/>
            <person name="Tang L."/>
            <person name="Weissenberger G."/>
            <person name="Zhu Y."/>
            <person name="Hemphill L."/>
            <person name="Shang Y."/>
            <person name="Youmans B."/>
            <person name="Ayvaz T."/>
            <person name="Ross M."/>
            <person name="Santibanez J."/>
            <person name="Aqrawi P."/>
            <person name="Gross S."/>
            <person name="Joshi V."/>
            <person name="Fowler G."/>
            <person name="Nazareth L."/>
            <person name="Reid J."/>
            <person name="Worley K."/>
            <person name="Petrosino J."/>
            <person name="Highlander S."/>
            <person name="Gibbs R."/>
        </authorList>
    </citation>
    <scope>NUCLEOTIDE SEQUENCE [LARGE SCALE GENOMIC DNA]</scope>
    <source>
        <strain evidence="2">DSM 15952 / CCUG 50447 / LMG 22039 / TP 1.5</strain>
    </source>
</reference>
<dbReference type="RefSeq" id="WP_007207034.1">
    <property type="nucleotide sequence ID" value="NZ_GL622241.1"/>
</dbReference>
<comment type="caution">
    <text evidence="1">The sequence shown here is derived from an EMBL/GenBank/DDBJ whole genome shotgun (WGS) entry which is preliminary data.</text>
</comment>
<sequence length="169" mass="20112">MKIAVMGYSGSGKSTLASFFAKKEELPLLHLDQVNFVDNWQEREGAASKEIVEQFLTQKNWVIDGNYRRFSHDQRLADADKIYLLLFSRWRCLMRVLKRTMIYFRKNRPDMAANCPERLDGDFLLWILYYGRSKEKQASFQKINEQYADKVVIIRNQKQLDKVYQQQKT</sequence>
<protein>
    <submittedName>
        <fullName evidence="1">Topology modulation protein</fullName>
    </submittedName>
</protein>
<dbReference type="STRING" id="888064.HMPREF9088_0013"/>
<dbReference type="SUPFAM" id="SSF52540">
    <property type="entry name" value="P-loop containing nucleoside triphosphate hydrolases"/>
    <property type="match status" value="1"/>
</dbReference>